<reference evidence="4 5" key="1">
    <citation type="journal article" date="2019" name="Nat. Med.">
        <title>A library of human gut bacterial isolates paired with longitudinal multiomics data enables mechanistic microbiome research.</title>
        <authorList>
            <person name="Poyet M."/>
            <person name="Groussin M."/>
            <person name="Gibbons S.M."/>
            <person name="Avila-Pacheco J."/>
            <person name="Jiang X."/>
            <person name="Kearney S.M."/>
            <person name="Perrotta A.R."/>
            <person name="Berdy B."/>
            <person name="Zhao S."/>
            <person name="Lieberman T.D."/>
            <person name="Swanson P.K."/>
            <person name="Smith M."/>
            <person name="Roesemann S."/>
            <person name="Alexander J.E."/>
            <person name="Rich S.A."/>
            <person name="Livny J."/>
            <person name="Vlamakis H."/>
            <person name="Clish C."/>
            <person name="Bullock K."/>
            <person name="Deik A."/>
            <person name="Scott J."/>
            <person name="Pierce K.A."/>
            <person name="Xavier R.J."/>
            <person name="Alm E.J."/>
        </authorList>
    </citation>
    <scope>NUCLEOTIDE SEQUENCE [LARGE SCALE GENOMIC DNA]</scope>
    <source>
        <strain evidence="2 5">BIOML-A13</strain>
        <strain evidence="3 4">BIOML-A3</strain>
    </source>
</reference>
<keyword evidence="4" id="KW-1185">Reference proteome</keyword>
<name>A0A7X2XEA2_9FIRM</name>
<evidence type="ECO:0000313" key="3">
    <source>
        <dbReference type="EMBL" id="MTU03219.1"/>
    </source>
</evidence>
<proteinExistence type="predicted"/>
<dbReference type="EMBL" id="WNBW01000001">
    <property type="protein sequence ID" value="MTU03219.1"/>
    <property type="molecule type" value="Genomic_DNA"/>
</dbReference>
<dbReference type="RefSeq" id="WP_155163572.1">
    <property type="nucleotide sequence ID" value="NZ_CATWQF010000001.1"/>
</dbReference>
<evidence type="ECO:0000313" key="4">
    <source>
        <dbReference type="Proteomes" id="UP000443070"/>
    </source>
</evidence>
<organism evidence="2 5">
    <name type="scientific">Phascolarctobacterium faecium</name>
    <dbReference type="NCBI Taxonomy" id="33025"/>
    <lineage>
        <taxon>Bacteria</taxon>
        <taxon>Bacillati</taxon>
        <taxon>Bacillota</taxon>
        <taxon>Negativicutes</taxon>
        <taxon>Acidaminococcales</taxon>
        <taxon>Acidaminococcaceae</taxon>
        <taxon>Phascolarctobacterium</taxon>
    </lineage>
</organism>
<evidence type="ECO:0000313" key="2">
    <source>
        <dbReference type="EMBL" id="MTT75088.1"/>
    </source>
</evidence>
<dbReference type="Proteomes" id="UP000443070">
    <property type="component" value="Unassembled WGS sequence"/>
</dbReference>
<dbReference type="Proteomes" id="UP000484547">
    <property type="component" value="Unassembled WGS sequence"/>
</dbReference>
<dbReference type="EMBL" id="WNBM01000001">
    <property type="protein sequence ID" value="MTT75088.1"/>
    <property type="molecule type" value="Genomic_DNA"/>
</dbReference>
<feature type="signal peptide" evidence="1">
    <location>
        <begin position="1"/>
        <end position="23"/>
    </location>
</feature>
<feature type="chain" id="PRO_5031351553" evidence="1">
    <location>
        <begin position="24"/>
        <end position="226"/>
    </location>
</feature>
<dbReference type="OrthoDB" id="10011589at2"/>
<dbReference type="AlphaFoldDB" id="A0A7X2XEA2"/>
<gene>
    <name evidence="2" type="ORF">GMD11_02230</name>
    <name evidence="3" type="ORF">GMD18_02225</name>
</gene>
<keyword evidence="1" id="KW-0732">Signal</keyword>
<evidence type="ECO:0000256" key="1">
    <source>
        <dbReference type="SAM" id="SignalP"/>
    </source>
</evidence>
<protein>
    <submittedName>
        <fullName evidence="2">Uncharacterized protein</fullName>
    </submittedName>
</protein>
<sequence>MNKKLAAVLLSGALLLGAAPLQAQESSSIDAVTAGVADTGRADKDAEKKITASTVPYSVAVLPYIDQSGMDEKGRKVAANAIKDALKEKYPPAKKGGVNTVASAKAVAKAMQNHPFENADAPVLAELVAVGKELGVDRVIYMEMEPPRNKETGFMVIVGSQTYSSVITMKLKCVDVKTEKYLFNRIVEEVGSSSAVAFWKIGGASQSRAVKKGVAACMTEFLTAFD</sequence>
<comment type="caution">
    <text evidence="2">The sequence shown here is derived from an EMBL/GenBank/DDBJ whole genome shotgun (WGS) entry which is preliminary data.</text>
</comment>
<dbReference type="Gene3D" id="3.40.50.10610">
    <property type="entry name" value="ABC-type transport auxiliary lipoprotein component"/>
    <property type="match status" value="1"/>
</dbReference>
<evidence type="ECO:0000313" key="5">
    <source>
        <dbReference type="Proteomes" id="UP000484547"/>
    </source>
</evidence>
<accession>A0A7X2XEA2</accession>